<reference evidence="1" key="1">
    <citation type="submission" date="2024-06" db="EMBL/GenBank/DDBJ databases">
        <title>Vaginal Lactobacillus fatty acid response mechanisms reveal a metabolite-targeted strategy for bacterial vaginosis treatment.</title>
        <authorList>
            <person name="Zhu M."/>
            <person name="Blainey P.C."/>
            <person name="Bloom S.M."/>
            <person name="Kwon D.S."/>
        </authorList>
    </citation>
    <scope>NUCLEOTIDE SEQUENCE</scope>
    <source>
        <strain evidence="1">194_F1_1</strain>
    </source>
</reference>
<dbReference type="RefSeq" id="WP_020993123.1">
    <property type="nucleotide sequence ID" value="NZ_CP083389.1"/>
</dbReference>
<dbReference type="EMBL" id="JBETVU010000012">
    <property type="protein sequence ID" value="MES5150821.1"/>
    <property type="molecule type" value="Genomic_DNA"/>
</dbReference>
<evidence type="ECO:0000313" key="1">
    <source>
        <dbReference type="EMBL" id="MES5150821.1"/>
    </source>
</evidence>
<evidence type="ECO:0000313" key="2">
    <source>
        <dbReference type="Proteomes" id="UP001434419"/>
    </source>
</evidence>
<proteinExistence type="predicted"/>
<name>A0ABV2BC46_9LACO</name>
<sequence length="93" mass="11140">MSKKKVKEKLKLYYFSQWDDPYDVYNEFTVLAKSEDDAWKQIKEKMKEPEGYGTDYNGNTYPCYGTYEHNRSVYKVKCYPVDKPVVIRHFSAD</sequence>
<keyword evidence="2" id="KW-1185">Reference proteome</keyword>
<dbReference type="Proteomes" id="UP001434419">
    <property type="component" value="Unassembled WGS sequence"/>
</dbReference>
<comment type="caution">
    <text evidence="1">The sequence shown here is derived from an EMBL/GenBank/DDBJ whole genome shotgun (WGS) entry which is preliminary data.</text>
</comment>
<organism evidence="1 2">
    <name type="scientific">Lactobacillus crispatus</name>
    <dbReference type="NCBI Taxonomy" id="47770"/>
    <lineage>
        <taxon>Bacteria</taxon>
        <taxon>Bacillati</taxon>
        <taxon>Bacillota</taxon>
        <taxon>Bacilli</taxon>
        <taxon>Lactobacillales</taxon>
        <taxon>Lactobacillaceae</taxon>
        <taxon>Lactobacillus</taxon>
    </lineage>
</organism>
<accession>A0ABV2BC46</accession>
<protein>
    <submittedName>
        <fullName evidence="1">Uncharacterized protein</fullName>
    </submittedName>
</protein>
<gene>
    <name evidence="1" type="ORF">ABVC42_13270</name>
</gene>